<name>A0ABQ9WB28_SAGOE</name>
<keyword evidence="2" id="KW-1185">Reference proteome</keyword>
<reference evidence="1 2" key="1">
    <citation type="submission" date="2023-05" db="EMBL/GenBank/DDBJ databases">
        <title>B98-5 Cell Line De Novo Hybrid Assembly: An Optical Mapping Approach.</title>
        <authorList>
            <person name="Kananen K."/>
            <person name="Auerbach J.A."/>
            <person name="Kautto E."/>
            <person name="Blachly J.S."/>
        </authorList>
    </citation>
    <scope>NUCLEOTIDE SEQUENCE [LARGE SCALE GENOMIC DNA]</scope>
    <source>
        <strain evidence="1">B95-8</strain>
        <tissue evidence="1">Cell line</tissue>
    </source>
</reference>
<protein>
    <submittedName>
        <fullName evidence="1">Uncharacterized protein</fullName>
    </submittedName>
</protein>
<dbReference type="Proteomes" id="UP001266305">
    <property type="component" value="Unassembled WGS sequence"/>
</dbReference>
<sequence>MPPSLSCVPTLAGVSQGYRRARPVECTSAQPCVFPKATPLLVKGTEIWGTLMSHRP</sequence>
<accession>A0ABQ9WB28</accession>
<feature type="non-terminal residue" evidence="1">
    <location>
        <position position="56"/>
    </location>
</feature>
<proteinExistence type="predicted"/>
<evidence type="ECO:0000313" key="1">
    <source>
        <dbReference type="EMBL" id="KAK2118833.1"/>
    </source>
</evidence>
<comment type="caution">
    <text evidence="1">The sequence shown here is derived from an EMBL/GenBank/DDBJ whole genome shotgun (WGS) entry which is preliminary data.</text>
</comment>
<organism evidence="1 2">
    <name type="scientific">Saguinus oedipus</name>
    <name type="common">Cotton-top tamarin</name>
    <name type="synonym">Oedipomidas oedipus</name>
    <dbReference type="NCBI Taxonomy" id="9490"/>
    <lineage>
        <taxon>Eukaryota</taxon>
        <taxon>Metazoa</taxon>
        <taxon>Chordata</taxon>
        <taxon>Craniata</taxon>
        <taxon>Vertebrata</taxon>
        <taxon>Euteleostomi</taxon>
        <taxon>Mammalia</taxon>
        <taxon>Eutheria</taxon>
        <taxon>Euarchontoglires</taxon>
        <taxon>Primates</taxon>
        <taxon>Haplorrhini</taxon>
        <taxon>Platyrrhini</taxon>
        <taxon>Cebidae</taxon>
        <taxon>Callitrichinae</taxon>
        <taxon>Saguinus</taxon>
    </lineage>
</organism>
<gene>
    <name evidence="1" type="ORF">P7K49_000219</name>
</gene>
<dbReference type="EMBL" id="JASSZA010000001">
    <property type="protein sequence ID" value="KAK2118833.1"/>
    <property type="molecule type" value="Genomic_DNA"/>
</dbReference>
<evidence type="ECO:0000313" key="2">
    <source>
        <dbReference type="Proteomes" id="UP001266305"/>
    </source>
</evidence>